<evidence type="ECO:0000313" key="14">
    <source>
        <dbReference type="EMBL" id="KMT66459.1"/>
    </source>
</evidence>
<dbReference type="PROSITE" id="PS51831">
    <property type="entry name" value="HD"/>
    <property type="match status" value="1"/>
</dbReference>
<dbReference type="Proteomes" id="UP000037600">
    <property type="component" value="Unassembled WGS sequence"/>
</dbReference>
<dbReference type="InterPro" id="IPR043519">
    <property type="entry name" value="NT_sf"/>
</dbReference>
<evidence type="ECO:0000256" key="12">
    <source>
        <dbReference type="HAMAP-Rule" id="MF_01261"/>
    </source>
</evidence>
<dbReference type="PATRIC" id="fig|1513271.3.peg.554"/>
<dbReference type="EC" id="2.7.7.72" evidence="12"/>
<evidence type="ECO:0000256" key="9">
    <source>
        <dbReference type="ARBA" id="ARBA00022840"/>
    </source>
</evidence>
<keyword evidence="8 12" id="KW-0378">Hydrolase</keyword>
<evidence type="ECO:0000256" key="7">
    <source>
        <dbReference type="ARBA" id="ARBA00022800"/>
    </source>
</evidence>
<dbReference type="STRING" id="1513271.XM47_02635"/>
<dbReference type="Gene3D" id="3.30.460.10">
    <property type="entry name" value="Beta Polymerase, domain 2"/>
    <property type="match status" value="1"/>
</dbReference>
<comment type="miscellaneous">
    <text evidence="12">A single active site specifically recognizes both ATP and CTP and is responsible for their addition.</text>
</comment>
<dbReference type="InterPro" id="IPR032828">
    <property type="entry name" value="PolyA_RNA-bd"/>
</dbReference>
<organism evidence="14 15">
    <name type="scientific">Catenovulum maritimum</name>
    <dbReference type="NCBI Taxonomy" id="1513271"/>
    <lineage>
        <taxon>Bacteria</taxon>
        <taxon>Pseudomonadati</taxon>
        <taxon>Pseudomonadota</taxon>
        <taxon>Gammaproteobacteria</taxon>
        <taxon>Alteromonadales</taxon>
        <taxon>Alteromonadaceae</taxon>
        <taxon>Catenovulum</taxon>
    </lineage>
</organism>
<evidence type="ECO:0000259" key="13">
    <source>
        <dbReference type="PROSITE" id="PS51831"/>
    </source>
</evidence>
<dbReference type="PIRSF" id="PIRSF000813">
    <property type="entry name" value="CCA_bact"/>
    <property type="match status" value="1"/>
</dbReference>
<feature type="binding site" evidence="12">
    <location>
        <position position="8"/>
    </location>
    <ligand>
        <name>ATP</name>
        <dbReference type="ChEBI" id="CHEBI:30616"/>
    </ligand>
</feature>
<dbReference type="InterPro" id="IPR050124">
    <property type="entry name" value="tRNA_CCA-adding_enzyme"/>
</dbReference>
<sequence>MQVFLVGGAVRDNLLNIAVKDRDWLVVGSTPEEMLSQGYQQVGKDFPVFLHPKTKEEYALARTEQKQGNGYTGFICDFSQAISLEDDLARRDLTINAIALDQEDQLHDPYNGVKDLNDKILRHVSPAFSEDPLRVLRVARFAAKLNYLGFKIADDTLDLMRLISIGEELDCLTPERVWIETEKALNTPNPEVYFKILHDIGALKTIMPELDRLWGVPNPKLWHPEIDTGIHTMMVLAQSSQLSGSSVLRFAALCHDLGKGLTPQECWPSHHGHEKAGINVINSMCKRLKVPNQYRELAVLVSEFHCHFHKAFELRAETWLKVFDRCDLWRKPDRFEQIMLASYADFKGRKDFENKTYPQLDYVKELVVETQKITAKEFVQQGLKGLEIKAAITQKRLESIDKIKAKFH</sequence>
<comment type="caution">
    <text evidence="14">The sequence shown here is derived from an EMBL/GenBank/DDBJ whole genome shotgun (WGS) entry which is preliminary data.</text>
</comment>
<dbReference type="PANTHER" id="PTHR47545">
    <property type="entry name" value="MULTIFUNCTIONAL CCA PROTEIN"/>
    <property type="match status" value="1"/>
</dbReference>
<dbReference type="HAMAP" id="MF_01261">
    <property type="entry name" value="CCA_bact_type1"/>
    <property type="match status" value="1"/>
</dbReference>
<feature type="binding site" evidence="12">
    <location>
        <position position="21"/>
    </location>
    <ligand>
        <name>Mg(2+)</name>
        <dbReference type="ChEBI" id="CHEBI:18420"/>
    </ligand>
</feature>
<dbReference type="EC" id="3.1.3.-" evidence="12"/>
<dbReference type="GO" id="GO:0000049">
    <property type="term" value="F:tRNA binding"/>
    <property type="evidence" value="ECO:0007669"/>
    <property type="project" value="UniProtKB-UniRule"/>
</dbReference>
<dbReference type="PANTHER" id="PTHR47545:SF1">
    <property type="entry name" value="MULTIFUNCTIONAL CCA PROTEIN"/>
    <property type="match status" value="1"/>
</dbReference>
<dbReference type="GO" id="GO:0001680">
    <property type="term" value="P:tRNA 3'-terminal CCA addition"/>
    <property type="evidence" value="ECO:0007669"/>
    <property type="project" value="UniProtKB-UniRule"/>
</dbReference>
<comment type="cofactor">
    <cofactor evidence="12">
        <name>Ni(2+)</name>
        <dbReference type="ChEBI" id="CHEBI:49786"/>
    </cofactor>
    <text evidence="12">Nickel for phosphatase activity.</text>
</comment>
<evidence type="ECO:0000256" key="6">
    <source>
        <dbReference type="ARBA" id="ARBA00022741"/>
    </source>
</evidence>
<evidence type="ECO:0000256" key="3">
    <source>
        <dbReference type="ARBA" id="ARBA00022694"/>
    </source>
</evidence>
<dbReference type="EMBL" id="LAZL01000003">
    <property type="protein sequence ID" value="KMT66459.1"/>
    <property type="molecule type" value="Genomic_DNA"/>
</dbReference>
<comment type="catalytic activity">
    <reaction evidence="12">
        <text>a tRNA with a 3' CCA end + 2 CTP + ATP = a tRNA with a 3' CCACCA end + 3 diphosphate</text>
        <dbReference type="Rhea" id="RHEA:76235"/>
        <dbReference type="Rhea" id="RHEA-COMP:10468"/>
        <dbReference type="Rhea" id="RHEA-COMP:18655"/>
        <dbReference type="ChEBI" id="CHEBI:30616"/>
        <dbReference type="ChEBI" id="CHEBI:33019"/>
        <dbReference type="ChEBI" id="CHEBI:37563"/>
        <dbReference type="ChEBI" id="CHEBI:83071"/>
        <dbReference type="ChEBI" id="CHEBI:195187"/>
    </reaction>
</comment>
<feature type="binding site" evidence="12">
    <location>
        <position position="8"/>
    </location>
    <ligand>
        <name>CTP</name>
        <dbReference type="ChEBI" id="CHEBI:37563"/>
    </ligand>
</feature>
<keyword evidence="12" id="KW-0511">Multifunctional enzyme</keyword>
<keyword evidence="4 12" id="KW-0548">Nucleotidyltransferase</keyword>
<comment type="function">
    <text evidence="12">Catalyzes the addition and repair of the essential 3'-terminal CCA sequence in tRNAs without using a nucleic acid template. Adds these three nucleotides in the order of C, C, and A to the tRNA nucleotide-73, using CTP and ATP as substrates and producing inorganic pyrophosphate. tRNA 3'-terminal CCA addition is required both for tRNA processing and repair. Also involved in tRNA surveillance by mediating tandem CCA addition to generate a CCACCA at the 3' terminus of unstable tRNAs. While stable tRNAs receive only 3'-terminal CCA, unstable tRNAs are marked with CCACCA and rapidly degraded.</text>
</comment>
<dbReference type="GO" id="GO:0005524">
    <property type="term" value="F:ATP binding"/>
    <property type="evidence" value="ECO:0007669"/>
    <property type="project" value="UniProtKB-UniRule"/>
</dbReference>
<gene>
    <name evidence="12" type="primary">cca</name>
    <name evidence="14" type="ORF">XM47_02635</name>
</gene>
<dbReference type="GO" id="GO:0016791">
    <property type="term" value="F:phosphatase activity"/>
    <property type="evidence" value="ECO:0007669"/>
    <property type="project" value="UniProtKB-UniRule"/>
</dbReference>
<feature type="binding site" evidence="12">
    <location>
        <position position="140"/>
    </location>
    <ligand>
        <name>CTP</name>
        <dbReference type="ChEBI" id="CHEBI:37563"/>
    </ligand>
</feature>
<keyword evidence="5 12" id="KW-0479">Metal-binding</keyword>
<dbReference type="GO" id="GO:0160016">
    <property type="term" value="F:CCACCA tRNA nucleotidyltransferase activity"/>
    <property type="evidence" value="ECO:0007669"/>
    <property type="project" value="RHEA"/>
</dbReference>
<keyword evidence="7 12" id="KW-0692">RNA repair</keyword>
<dbReference type="CDD" id="cd00077">
    <property type="entry name" value="HDc"/>
    <property type="match status" value="1"/>
</dbReference>
<comment type="cofactor">
    <cofactor evidence="12">
        <name>Mg(2+)</name>
        <dbReference type="ChEBI" id="CHEBI:18420"/>
    </cofactor>
    <text evidence="12">Magnesium is required for nucleotidyltransferase activity.</text>
</comment>
<feature type="domain" description="HD" evidence="13">
    <location>
        <begin position="228"/>
        <end position="329"/>
    </location>
</feature>
<keyword evidence="9 12" id="KW-0067">ATP-binding</keyword>
<evidence type="ECO:0000256" key="11">
    <source>
        <dbReference type="ARBA" id="ARBA00022884"/>
    </source>
</evidence>
<keyword evidence="11 12" id="KW-0694">RNA-binding</keyword>
<evidence type="ECO:0000256" key="8">
    <source>
        <dbReference type="ARBA" id="ARBA00022801"/>
    </source>
</evidence>
<proteinExistence type="inferred from homology"/>
<keyword evidence="3 12" id="KW-0819">tRNA processing</keyword>
<feature type="binding site" evidence="12">
    <location>
        <position position="140"/>
    </location>
    <ligand>
        <name>ATP</name>
        <dbReference type="ChEBI" id="CHEBI:30616"/>
    </ligand>
</feature>
<feature type="binding site" evidence="12">
    <location>
        <position position="137"/>
    </location>
    <ligand>
        <name>CTP</name>
        <dbReference type="ChEBI" id="CHEBI:37563"/>
    </ligand>
</feature>
<dbReference type="OrthoDB" id="9805698at2"/>
<dbReference type="SUPFAM" id="SSF81301">
    <property type="entry name" value="Nucleotidyltransferase"/>
    <property type="match status" value="1"/>
</dbReference>
<dbReference type="SUPFAM" id="SSF81891">
    <property type="entry name" value="Poly A polymerase C-terminal region-like"/>
    <property type="match status" value="1"/>
</dbReference>
<keyword evidence="15" id="KW-1185">Reference proteome</keyword>
<dbReference type="GO" id="GO:0042245">
    <property type="term" value="P:RNA repair"/>
    <property type="evidence" value="ECO:0007669"/>
    <property type="project" value="UniProtKB-KW"/>
</dbReference>
<dbReference type="GO" id="GO:0004112">
    <property type="term" value="F:cyclic-nucleotide phosphodiesterase activity"/>
    <property type="evidence" value="ECO:0007669"/>
    <property type="project" value="UniProtKB-UniRule"/>
</dbReference>
<keyword evidence="1 12" id="KW-0533">Nickel</keyword>
<evidence type="ECO:0000313" key="15">
    <source>
        <dbReference type="Proteomes" id="UP000037600"/>
    </source>
</evidence>
<dbReference type="InterPro" id="IPR003607">
    <property type="entry name" value="HD/PDEase_dom"/>
</dbReference>
<feature type="binding site" evidence="12">
    <location>
        <position position="11"/>
    </location>
    <ligand>
        <name>CTP</name>
        <dbReference type="ChEBI" id="CHEBI:37563"/>
    </ligand>
</feature>
<comment type="catalytic activity">
    <reaction evidence="12">
        <text>a tRNA precursor + 2 CTP + ATP = a tRNA with a 3' CCA end + 3 diphosphate</text>
        <dbReference type="Rhea" id="RHEA:14433"/>
        <dbReference type="Rhea" id="RHEA-COMP:10465"/>
        <dbReference type="Rhea" id="RHEA-COMP:10468"/>
        <dbReference type="ChEBI" id="CHEBI:30616"/>
        <dbReference type="ChEBI" id="CHEBI:33019"/>
        <dbReference type="ChEBI" id="CHEBI:37563"/>
        <dbReference type="ChEBI" id="CHEBI:74896"/>
        <dbReference type="ChEBI" id="CHEBI:83071"/>
        <dbReference type="EC" id="2.7.7.72"/>
    </reaction>
</comment>
<dbReference type="InterPro" id="IPR002646">
    <property type="entry name" value="PolA_pol_head_dom"/>
</dbReference>
<keyword evidence="10 12" id="KW-0460">Magnesium</keyword>
<comment type="subunit">
    <text evidence="12">Monomer. Can also form homodimers and oligomers.</text>
</comment>
<accession>A0A0J8GYY3</accession>
<dbReference type="AlphaFoldDB" id="A0A0J8GYY3"/>
<comment type="domain">
    <text evidence="12">Comprises two domains: an N-terminal domain containing the nucleotidyltransferase activity and a C-terminal HD domain associated with both phosphodiesterase and phosphatase activities.</text>
</comment>
<evidence type="ECO:0000256" key="10">
    <source>
        <dbReference type="ARBA" id="ARBA00022842"/>
    </source>
</evidence>
<keyword evidence="6 12" id="KW-0547">Nucleotide-binding</keyword>
<dbReference type="GO" id="GO:0000287">
    <property type="term" value="F:magnesium ion binding"/>
    <property type="evidence" value="ECO:0007669"/>
    <property type="project" value="UniProtKB-UniRule"/>
</dbReference>
<dbReference type="GO" id="GO:0004810">
    <property type="term" value="F:CCA tRNA nucleotidyltransferase activity"/>
    <property type="evidence" value="ECO:0007669"/>
    <property type="project" value="UniProtKB-UniRule"/>
</dbReference>
<evidence type="ECO:0000256" key="5">
    <source>
        <dbReference type="ARBA" id="ARBA00022723"/>
    </source>
</evidence>
<dbReference type="InterPro" id="IPR006674">
    <property type="entry name" value="HD_domain"/>
</dbReference>
<dbReference type="RefSeq" id="WP_048689285.1">
    <property type="nucleotide sequence ID" value="NZ_KQ130483.1"/>
</dbReference>
<dbReference type="Pfam" id="PF01966">
    <property type="entry name" value="HD"/>
    <property type="match status" value="1"/>
</dbReference>
<dbReference type="HAMAP" id="MF_01262">
    <property type="entry name" value="CCA_bact_type2"/>
    <property type="match status" value="1"/>
</dbReference>
<evidence type="ECO:0000256" key="4">
    <source>
        <dbReference type="ARBA" id="ARBA00022695"/>
    </source>
</evidence>
<dbReference type="InterPro" id="IPR012006">
    <property type="entry name" value="CCA_bact"/>
</dbReference>
<feature type="binding site" evidence="12">
    <location>
        <position position="137"/>
    </location>
    <ligand>
        <name>ATP</name>
        <dbReference type="ChEBI" id="CHEBI:30616"/>
    </ligand>
</feature>
<reference evidence="14 15" key="1">
    <citation type="submission" date="2015-04" db="EMBL/GenBank/DDBJ databases">
        <title>Draft Genome Sequence of the Novel Agar-Digesting Marine Bacterium Q1.</title>
        <authorList>
            <person name="Li Y."/>
            <person name="Li D."/>
            <person name="Chen G."/>
            <person name="Du Z."/>
        </authorList>
    </citation>
    <scope>NUCLEOTIDE SEQUENCE [LARGE SCALE GENOMIC DNA]</scope>
    <source>
        <strain evidence="14 15">Q1</strain>
    </source>
</reference>
<feature type="binding site" evidence="12">
    <location>
        <position position="91"/>
    </location>
    <ligand>
        <name>ATP</name>
        <dbReference type="ChEBI" id="CHEBI:30616"/>
    </ligand>
</feature>
<feature type="binding site" evidence="12">
    <location>
        <position position="11"/>
    </location>
    <ligand>
        <name>ATP</name>
        <dbReference type="ChEBI" id="CHEBI:30616"/>
    </ligand>
</feature>
<evidence type="ECO:0000256" key="1">
    <source>
        <dbReference type="ARBA" id="ARBA00022596"/>
    </source>
</evidence>
<comment type="similarity">
    <text evidence="12">Belongs to the tRNA nucleotidyltransferase/poly(A) polymerase family. Bacterial CCA-adding enzyme type 1 subfamily.</text>
</comment>
<dbReference type="NCBIfam" id="NF008137">
    <property type="entry name" value="PRK10885.1"/>
    <property type="match status" value="1"/>
</dbReference>
<feature type="binding site" evidence="12">
    <location>
        <position position="91"/>
    </location>
    <ligand>
        <name>CTP</name>
        <dbReference type="ChEBI" id="CHEBI:37563"/>
    </ligand>
</feature>
<dbReference type="Pfam" id="PF01743">
    <property type="entry name" value="PolyA_pol"/>
    <property type="match status" value="1"/>
</dbReference>
<dbReference type="Pfam" id="PF12627">
    <property type="entry name" value="PolyA_pol_RNAbd"/>
    <property type="match status" value="1"/>
</dbReference>
<name>A0A0J8GYY3_9ALTE</name>
<keyword evidence="2 12" id="KW-0808">Transferase</keyword>
<dbReference type="EC" id="3.1.4.-" evidence="12"/>
<protein>
    <recommendedName>
        <fullName evidence="12">Multifunctional CCA protein</fullName>
    </recommendedName>
    <domain>
        <recommendedName>
            <fullName evidence="12">CCA-adding enzyme</fullName>
            <ecNumber evidence="12">2.7.7.72</ecNumber>
        </recommendedName>
        <alternativeName>
            <fullName evidence="12">CCA tRNA nucleotidyltransferase</fullName>
        </alternativeName>
        <alternativeName>
            <fullName evidence="12">tRNA CCA-pyrophosphorylase</fullName>
        </alternativeName>
        <alternativeName>
            <fullName evidence="12">tRNA adenylyl-/cytidylyl-transferase</fullName>
        </alternativeName>
        <alternativeName>
            <fullName evidence="12">tRNA nucleotidyltransferase</fullName>
        </alternativeName>
        <alternativeName>
            <fullName evidence="12">tRNA-NT</fullName>
        </alternativeName>
    </domain>
    <domain>
        <recommendedName>
            <fullName evidence="12">2'-nucleotidase</fullName>
            <ecNumber evidence="12">3.1.3.-</ecNumber>
        </recommendedName>
    </domain>
    <domain>
        <recommendedName>
            <fullName evidence="12">2',3'-cyclic phosphodiesterase</fullName>
            <ecNumber evidence="12">3.1.4.-</ecNumber>
        </recommendedName>
    </domain>
    <domain>
        <recommendedName>
            <fullName evidence="12">Phosphatase</fullName>
        </recommendedName>
    </domain>
</protein>
<evidence type="ECO:0000256" key="2">
    <source>
        <dbReference type="ARBA" id="ARBA00022679"/>
    </source>
</evidence>
<dbReference type="Gene3D" id="1.10.3090.10">
    <property type="entry name" value="cca-adding enzyme, domain 2"/>
    <property type="match status" value="1"/>
</dbReference>
<feature type="binding site" evidence="12">
    <location>
        <position position="23"/>
    </location>
    <ligand>
        <name>Mg(2+)</name>
        <dbReference type="ChEBI" id="CHEBI:18420"/>
    </ligand>
</feature>